<protein>
    <submittedName>
        <fullName evidence="2">Uncharacterized protein</fullName>
    </submittedName>
</protein>
<feature type="region of interest" description="Disordered" evidence="1">
    <location>
        <begin position="121"/>
        <end position="170"/>
    </location>
</feature>
<feature type="compositionally biased region" description="Polar residues" evidence="1">
    <location>
        <begin position="242"/>
        <end position="254"/>
    </location>
</feature>
<evidence type="ECO:0000313" key="3">
    <source>
        <dbReference type="Proteomes" id="UP001239445"/>
    </source>
</evidence>
<reference evidence="2" key="1">
    <citation type="submission" date="2023-06" db="EMBL/GenBank/DDBJ databases">
        <title>Genome-scale phylogeny and comparative genomics of the fungal order Sordariales.</title>
        <authorList>
            <consortium name="Lawrence Berkeley National Laboratory"/>
            <person name="Hensen N."/>
            <person name="Bonometti L."/>
            <person name="Westerberg I."/>
            <person name="Brannstrom I.O."/>
            <person name="Guillou S."/>
            <person name="Cros-Aarteil S."/>
            <person name="Calhoun S."/>
            <person name="Haridas S."/>
            <person name="Kuo A."/>
            <person name="Mondo S."/>
            <person name="Pangilinan J."/>
            <person name="Riley R."/>
            <person name="Labutti K."/>
            <person name="Andreopoulos B."/>
            <person name="Lipzen A."/>
            <person name="Chen C."/>
            <person name="Yanf M."/>
            <person name="Daum C."/>
            <person name="Ng V."/>
            <person name="Clum A."/>
            <person name="Steindorff A."/>
            <person name="Ohm R."/>
            <person name="Martin F."/>
            <person name="Silar P."/>
            <person name="Natvig D."/>
            <person name="Lalanne C."/>
            <person name="Gautier V."/>
            <person name="Ament-Velasquez S.L."/>
            <person name="Kruys A."/>
            <person name="Hutchinson M.I."/>
            <person name="Powell A.J."/>
            <person name="Barry K."/>
            <person name="Miller A.N."/>
            <person name="Grigoriev I.V."/>
            <person name="Debuchy R."/>
            <person name="Gladieux P."/>
            <person name="Thoren M.H."/>
            <person name="Johannesson H."/>
        </authorList>
    </citation>
    <scope>NUCLEOTIDE SEQUENCE</scope>
    <source>
        <strain evidence="2">PSN4</strain>
    </source>
</reference>
<feature type="compositionally biased region" description="Low complexity" evidence="1">
    <location>
        <begin position="361"/>
        <end position="372"/>
    </location>
</feature>
<feature type="compositionally biased region" description="Acidic residues" evidence="1">
    <location>
        <begin position="216"/>
        <end position="228"/>
    </location>
</feature>
<dbReference type="AlphaFoldDB" id="A0AAJ0FES9"/>
<feature type="compositionally biased region" description="Polar residues" evidence="1">
    <location>
        <begin position="306"/>
        <end position="325"/>
    </location>
</feature>
<evidence type="ECO:0000313" key="2">
    <source>
        <dbReference type="EMBL" id="KAK1760648.1"/>
    </source>
</evidence>
<proteinExistence type="predicted"/>
<keyword evidence="3" id="KW-1185">Reference proteome</keyword>
<feature type="compositionally biased region" description="Basic and acidic residues" evidence="1">
    <location>
        <begin position="428"/>
        <end position="438"/>
    </location>
</feature>
<feature type="region of interest" description="Disordered" evidence="1">
    <location>
        <begin position="199"/>
        <end position="453"/>
    </location>
</feature>
<feature type="compositionally biased region" description="Basic and acidic residues" evidence="1">
    <location>
        <begin position="334"/>
        <end position="356"/>
    </location>
</feature>
<organism evidence="2 3">
    <name type="scientific">Echria macrotheca</name>
    <dbReference type="NCBI Taxonomy" id="438768"/>
    <lineage>
        <taxon>Eukaryota</taxon>
        <taxon>Fungi</taxon>
        <taxon>Dikarya</taxon>
        <taxon>Ascomycota</taxon>
        <taxon>Pezizomycotina</taxon>
        <taxon>Sordariomycetes</taxon>
        <taxon>Sordariomycetidae</taxon>
        <taxon>Sordariales</taxon>
        <taxon>Schizotheciaceae</taxon>
        <taxon>Echria</taxon>
    </lineage>
</organism>
<dbReference type="Proteomes" id="UP001239445">
    <property type="component" value="Unassembled WGS sequence"/>
</dbReference>
<sequence length="453" mass="49366">MAFIQDPRVRQRWNQISQNAEAVTENAAAGIWTFQHRYITPCLSGIGNAFDSCAGLCIGDREERARRARERDRGARRTRAEYSFDFYDDWEEAEEEALGGGGGGSGSGILGGWTAPRGEDWDRLLAGTGGRSRRAANSAVDVVDQPRRKRGMSYGTRGVPRRKASAVEEDPNVIPRTAPLGFLGRLPFKIGGTLRYKPSAANLRDHPGAPVSGEHGEDEPLLGTSDEEEPRKRSPQSRPRSNTAGSGETSSSYRSRGDLFPSDGEGEEDAVPLDDEFAVALDRVDDRGSTKTRSSKGKRPDREISRTVSRSTIDSAHSANGQATFSFPALESGRSLEDLQREEEAAEREEHEEIERRRRAASQLAAQRGLSSDGSGEPKMGVAIQESKRDEDVVEPPPPTQEVGPETEDKPALAVAGEDLVPPSSQQEAREAKTRISDESESGFVPARLPHFG</sequence>
<feature type="compositionally biased region" description="Acidic residues" evidence="1">
    <location>
        <begin position="264"/>
        <end position="277"/>
    </location>
</feature>
<evidence type="ECO:0000256" key="1">
    <source>
        <dbReference type="SAM" id="MobiDB-lite"/>
    </source>
</evidence>
<name>A0AAJ0FES9_9PEZI</name>
<accession>A0AAJ0FES9</accession>
<dbReference type="EMBL" id="MU839827">
    <property type="protein sequence ID" value="KAK1760648.1"/>
    <property type="molecule type" value="Genomic_DNA"/>
</dbReference>
<comment type="caution">
    <text evidence="2">The sequence shown here is derived from an EMBL/GenBank/DDBJ whole genome shotgun (WGS) entry which is preliminary data.</text>
</comment>
<gene>
    <name evidence="2" type="ORF">QBC47DRAFT_367773</name>
</gene>